<feature type="region of interest" description="Disordered" evidence="1">
    <location>
        <begin position="39"/>
        <end position="74"/>
    </location>
</feature>
<evidence type="ECO:0000313" key="3">
    <source>
        <dbReference type="Proteomes" id="UP000233556"/>
    </source>
</evidence>
<accession>A0A2I0UAY1</accession>
<evidence type="ECO:0000313" key="2">
    <source>
        <dbReference type="EMBL" id="PKU43216.1"/>
    </source>
</evidence>
<dbReference type="EMBL" id="KZ505923">
    <property type="protein sequence ID" value="PKU43216.1"/>
    <property type="molecule type" value="Genomic_DNA"/>
</dbReference>
<sequence length="113" mass="12013">MGDILKAGSSRVRAGCGILLGRGKGPDLPRCRRQPRCRASPVLPSIAPARLGNGPRGSGSTHSPSHRAKRIQNNTETVQIPAYSLHSHWARRTAANMSCQSSCLTLPGDGTEM</sequence>
<dbReference type="AlphaFoldDB" id="A0A2I0UAY1"/>
<keyword evidence="3" id="KW-1185">Reference proteome</keyword>
<proteinExistence type="predicted"/>
<protein>
    <submittedName>
        <fullName evidence="2">Uncharacterized protein</fullName>
    </submittedName>
</protein>
<evidence type="ECO:0000256" key="1">
    <source>
        <dbReference type="SAM" id="MobiDB-lite"/>
    </source>
</evidence>
<reference evidence="3" key="2">
    <citation type="submission" date="2017-12" db="EMBL/GenBank/DDBJ databases">
        <title>Genome sequence of the Bar-tailed Godwit (Limosa lapponica baueri).</title>
        <authorList>
            <person name="Lima N.C.B."/>
            <person name="Parody-Merino A.M."/>
            <person name="Battley P.F."/>
            <person name="Fidler A.E."/>
            <person name="Prosdocimi F."/>
        </authorList>
    </citation>
    <scope>NUCLEOTIDE SEQUENCE [LARGE SCALE GENOMIC DNA]</scope>
</reference>
<dbReference type="Proteomes" id="UP000233556">
    <property type="component" value="Unassembled WGS sequence"/>
</dbReference>
<reference evidence="3" key="1">
    <citation type="submission" date="2017-11" db="EMBL/GenBank/DDBJ databases">
        <authorList>
            <person name="Lima N.C."/>
            <person name="Parody-Merino A.M."/>
            <person name="Battley P.F."/>
            <person name="Fidler A.E."/>
            <person name="Prosdocimi F."/>
        </authorList>
    </citation>
    <scope>NUCLEOTIDE SEQUENCE [LARGE SCALE GENOMIC DNA]</scope>
</reference>
<organism evidence="2 3">
    <name type="scientific">Limosa lapponica baueri</name>
    <dbReference type="NCBI Taxonomy" id="1758121"/>
    <lineage>
        <taxon>Eukaryota</taxon>
        <taxon>Metazoa</taxon>
        <taxon>Chordata</taxon>
        <taxon>Craniata</taxon>
        <taxon>Vertebrata</taxon>
        <taxon>Euteleostomi</taxon>
        <taxon>Archelosauria</taxon>
        <taxon>Archosauria</taxon>
        <taxon>Dinosauria</taxon>
        <taxon>Saurischia</taxon>
        <taxon>Theropoda</taxon>
        <taxon>Coelurosauria</taxon>
        <taxon>Aves</taxon>
        <taxon>Neognathae</taxon>
        <taxon>Neoaves</taxon>
        <taxon>Charadriiformes</taxon>
        <taxon>Scolopacidae</taxon>
        <taxon>Limosa</taxon>
    </lineage>
</organism>
<name>A0A2I0UAY1_LIMLA</name>
<gene>
    <name evidence="2" type="ORF">llap_6483</name>
</gene>